<sequence length="89" mass="10251">MEETKESDDYTQEADSDDEGLEEGVSAEMQTPETTKYLKATEIQEKIEALKELKKNTKKTSAKKQKAEQKRREKEEGSKHKSKNKSKTK</sequence>
<dbReference type="EMBL" id="JABWDY010011878">
    <property type="protein sequence ID" value="KAF5199496.1"/>
    <property type="molecule type" value="Genomic_DNA"/>
</dbReference>
<dbReference type="AlphaFoldDB" id="A0A7J6WQ54"/>
<feature type="compositionally biased region" description="Basic and acidic residues" evidence="1">
    <location>
        <begin position="65"/>
        <end position="79"/>
    </location>
</feature>
<feature type="compositionally biased region" description="Basic residues" evidence="1">
    <location>
        <begin position="80"/>
        <end position="89"/>
    </location>
</feature>
<name>A0A7J6WQ54_THATH</name>
<feature type="compositionally biased region" description="Acidic residues" evidence="1">
    <location>
        <begin position="1"/>
        <end position="22"/>
    </location>
</feature>
<accession>A0A7J6WQ54</accession>
<feature type="region of interest" description="Disordered" evidence="1">
    <location>
        <begin position="1"/>
        <end position="39"/>
    </location>
</feature>
<organism evidence="2 3">
    <name type="scientific">Thalictrum thalictroides</name>
    <name type="common">Rue-anemone</name>
    <name type="synonym">Anemone thalictroides</name>
    <dbReference type="NCBI Taxonomy" id="46969"/>
    <lineage>
        <taxon>Eukaryota</taxon>
        <taxon>Viridiplantae</taxon>
        <taxon>Streptophyta</taxon>
        <taxon>Embryophyta</taxon>
        <taxon>Tracheophyta</taxon>
        <taxon>Spermatophyta</taxon>
        <taxon>Magnoliopsida</taxon>
        <taxon>Ranunculales</taxon>
        <taxon>Ranunculaceae</taxon>
        <taxon>Thalictroideae</taxon>
        <taxon>Thalictrum</taxon>
    </lineage>
</organism>
<evidence type="ECO:0000313" key="2">
    <source>
        <dbReference type="EMBL" id="KAF5199496.1"/>
    </source>
</evidence>
<feature type="region of interest" description="Disordered" evidence="1">
    <location>
        <begin position="52"/>
        <end position="89"/>
    </location>
</feature>
<evidence type="ECO:0000256" key="1">
    <source>
        <dbReference type="SAM" id="MobiDB-lite"/>
    </source>
</evidence>
<keyword evidence="3" id="KW-1185">Reference proteome</keyword>
<reference evidence="2 3" key="1">
    <citation type="submission" date="2020-06" db="EMBL/GenBank/DDBJ databases">
        <title>Transcriptomic and genomic resources for Thalictrum thalictroides and T. hernandezii: Facilitating candidate gene discovery in an emerging model plant lineage.</title>
        <authorList>
            <person name="Arias T."/>
            <person name="Riano-Pachon D.M."/>
            <person name="Di Stilio V.S."/>
        </authorList>
    </citation>
    <scope>NUCLEOTIDE SEQUENCE [LARGE SCALE GENOMIC DNA]</scope>
    <source>
        <strain evidence="3">cv. WT478/WT964</strain>
        <tissue evidence="2">Leaves</tissue>
    </source>
</reference>
<dbReference type="Proteomes" id="UP000554482">
    <property type="component" value="Unassembled WGS sequence"/>
</dbReference>
<evidence type="ECO:0000313" key="3">
    <source>
        <dbReference type="Proteomes" id="UP000554482"/>
    </source>
</evidence>
<comment type="caution">
    <text evidence="2">The sequence shown here is derived from an EMBL/GenBank/DDBJ whole genome shotgun (WGS) entry which is preliminary data.</text>
</comment>
<protein>
    <submittedName>
        <fullName evidence="2">Uncharacterized protein</fullName>
    </submittedName>
</protein>
<proteinExistence type="predicted"/>
<gene>
    <name evidence="2" type="ORF">FRX31_010913</name>
</gene>